<evidence type="ECO:0000313" key="3">
    <source>
        <dbReference type="Proteomes" id="UP000261811"/>
    </source>
</evidence>
<dbReference type="GO" id="GO:0019171">
    <property type="term" value="F:(3R)-hydroxyacyl-[acyl-carrier-protein] dehydratase activity"/>
    <property type="evidence" value="ECO:0007669"/>
    <property type="project" value="TreeGrafter"/>
</dbReference>
<evidence type="ECO:0000313" key="2">
    <source>
        <dbReference type="EMBL" id="RFU40423.1"/>
    </source>
</evidence>
<reference evidence="2 3" key="1">
    <citation type="submission" date="2018-08" db="EMBL/GenBank/DDBJ databases">
        <title>Actinomadura jelena sp. nov., a novel Actinomycete isolated from soil in Chad.</title>
        <authorList>
            <person name="Shi L."/>
        </authorList>
    </citation>
    <scope>NUCLEOTIDE SEQUENCE [LARGE SCALE GENOMIC DNA]</scope>
    <source>
        <strain evidence="2 3">NEAU-G17</strain>
    </source>
</reference>
<dbReference type="EMBL" id="QURH01000287">
    <property type="protein sequence ID" value="RFU40423.1"/>
    <property type="molecule type" value="Genomic_DNA"/>
</dbReference>
<accession>A0A372JK66</accession>
<dbReference type="AlphaFoldDB" id="A0A372JK66"/>
<dbReference type="OrthoDB" id="7183822at2"/>
<dbReference type="RefSeq" id="WP_117358481.1">
    <property type="nucleotide sequence ID" value="NZ_QURH01000287.1"/>
</dbReference>
<comment type="caution">
    <text evidence="2">The sequence shown here is derived from an EMBL/GenBank/DDBJ whole genome shotgun (WGS) entry which is preliminary data.</text>
</comment>
<dbReference type="Pfam" id="PF13452">
    <property type="entry name" value="FAS1_DH_region"/>
    <property type="match status" value="1"/>
</dbReference>
<sequence>MIDIQGWSPEPQETTEILQPGPAHGLAGLLGAPFDGDELPPLWQWLYFLERPPQAVLGPDGHPAEGRFLPPIPNRRRMFAGGRFLQREPLRVGDTVTRRDEMVAAEIKQGRTGELLFVTVRQTFLRDGQKIAVEEQDLMYRCGAPDSAPPEPSYKEPVLRRTPWRTTFTADPVLLFRFSALTYNAHRIHYDEDYATNVEGHAGLVVHAPLLAIMLLELPRLAGHKVTEFSFRARRPVYAGQPVAVVGHPDGELAVIAAAYASGPVSALTATFS</sequence>
<name>A0A372JK66_9ACTN</name>
<dbReference type="PANTHER" id="PTHR28152:SF1">
    <property type="entry name" value="HYDROXYACYL-THIOESTER DEHYDRATASE TYPE 2, MITOCHONDRIAL"/>
    <property type="match status" value="1"/>
</dbReference>
<dbReference type="InterPro" id="IPR052741">
    <property type="entry name" value="Mitochondrial_HTD2"/>
</dbReference>
<dbReference type="Gene3D" id="3.10.129.10">
    <property type="entry name" value="Hotdog Thioesterase"/>
    <property type="match status" value="2"/>
</dbReference>
<evidence type="ECO:0000259" key="1">
    <source>
        <dbReference type="Pfam" id="PF13452"/>
    </source>
</evidence>
<gene>
    <name evidence="2" type="ORF">DZF91_17255</name>
</gene>
<dbReference type="SUPFAM" id="SSF54637">
    <property type="entry name" value="Thioesterase/thiol ester dehydrase-isomerase"/>
    <property type="match status" value="1"/>
</dbReference>
<dbReference type="InterPro" id="IPR029069">
    <property type="entry name" value="HotDog_dom_sf"/>
</dbReference>
<dbReference type="InterPro" id="IPR039569">
    <property type="entry name" value="FAS1-like_DH_region"/>
</dbReference>
<organism evidence="2 3">
    <name type="scientific">Actinomadura logoneensis</name>
    <dbReference type="NCBI Taxonomy" id="2293572"/>
    <lineage>
        <taxon>Bacteria</taxon>
        <taxon>Bacillati</taxon>
        <taxon>Actinomycetota</taxon>
        <taxon>Actinomycetes</taxon>
        <taxon>Streptosporangiales</taxon>
        <taxon>Thermomonosporaceae</taxon>
        <taxon>Actinomadura</taxon>
    </lineage>
</organism>
<proteinExistence type="predicted"/>
<feature type="domain" description="FAS1-like dehydratase" evidence="1">
    <location>
        <begin position="67"/>
        <end position="132"/>
    </location>
</feature>
<dbReference type="PANTHER" id="PTHR28152">
    <property type="entry name" value="HYDROXYACYL-THIOESTER DEHYDRATASE TYPE 2, MITOCHONDRIAL"/>
    <property type="match status" value="1"/>
</dbReference>
<protein>
    <recommendedName>
        <fullName evidence="1">FAS1-like dehydratase domain-containing protein</fullName>
    </recommendedName>
</protein>
<dbReference type="Proteomes" id="UP000261811">
    <property type="component" value="Unassembled WGS sequence"/>
</dbReference>
<keyword evidence="3" id="KW-1185">Reference proteome</keyword>